<dbReference type="InterPro" id="IPR010310">
    <property type="entry name" value="T7SS_ESAT-6-like"/>
</dbReference>
<gene>
    <name evidence="1" type="ORF">GCM10023200_57130</name>
</gene>
<dbReference type="Pfam" id="PF06013">
    <property type="entry name" value="WXG100"/>
    <property type="match status" value="1"/>
</dbReference>
<organism evidence="1 2">
    <name type="scientific">Actinomycetospora chlora</name>
    <dbReference type="NCBI Taxonomy" id="663608"/>
    <lineage>
        <taxon>Bacteria</taxon>
        <taxon>Bacillati</taxon>
        <taxon>Actinomycetota</taxon>
        <taxon>Actinomycetes</taxon>
        <taxon>Pseudonocardiales</taxon>
        <taxon>Pseudonocardiaceae</taxon>
        <taxon>Actinomycetospora</taxon>
    </lineage>
</organism>
<name>A0ABP9CM61_9PSEU</name>
<proteinExistence type="predicted"/>
<dbReference type="EMBL" id="BAABHO010000078">
    <property type="protein sequence ID" value="GAA4811923.1"/>
    <property type="molecule type" value="Genomic_DNA"/>
</dbReference>
<keyword evidence="2" id="KW-1185">Reference proteome</keyword>
<reference evidence="2" key="1">
    <citation type="journal article" date="2019" name="Int. J. Syst. Evol. Microbiol.">
        <title>The Global Catalogue of Microorganisms (GCM) 10K type strain sequencing project: providing services to taxonomists for standard genome sequencing and annotation.</title>
        <authorList>
            <consortium name="The Broad Institute Genomics Platform"/>
            <consortium name="The Broad Institute Genome Sequencing Center for Infectious Disease"/>
            <person name="Wu L."/>
            <person name="Ma J."/>
        </authorList>
    </citation>
    <scope>NUCLEOTIDE SEQUENCE [LARGE SCALE GENOMIC DNA]</scope>
    <source>
        <strain evidence="2">JCM 17979</strain>
    </source>
</reference>
<dbReference type="InterPro" id="IPR036689">
    <property type="entry name" value="ESAT-6-like_sf"/>
</dbReference>
<dbReference type="Proteomes" id="UP001500928">
    <property type="component" value="Unassembled WGS sequence"/>
</dbReference>
<accession>A0ABP9CM61</accession>
<evidence type="ECO:0000313" key="1">
    <source>
        <dbReference type="EMBL" id="GAA4811923.1"/>
    </source>
</evidence>
<evidence type="ECO:0008006" key="3">
    <source>
        <dbReference type="Google" id="ProtNLM"/>
    </source>
</evidence>
<sequence length="97" mass="10595">MAESRIRVDFATIDAAVSNMQTLRASIEGHIADLDRTIAELQVWDGAAAAECQARNQELKAAWTSIEGQLDALRTTTAGFNQGAQETEDAIRRSFAR</sequence>
<dbReference type="Gene3D" id="1.10.287.1060">
    <property type="entry name" value="ESAT-6-like"/>
    <property type="match status" value="1"/>
</dbReference>
<protein>
    <recommendedName>
        <fullName evidence="3">ESAT-6-like protein</fullName>
    </recommendedName>
</protein>
<evidence type="ECO:0000313" key="2">
    <source>
        <dbReference type="Proteomes" id="UP001500928"/>
    </source>
</evidence>
<dbReference type="SUPFAM" id="SSF140453">
    <property type="entry name" value="EsxAB dimer-like"/>
    <property type="match status" value="1"/>
</dbReference>
<dbReference type="RefSeq" id="WP_345424379.1">
    <property type="nucleotide sequence ID" value="NZ_BAABHO010000078.1"/>
</dbReference>
<comment type="caution">
    <text evidence="1">The sequence shown here is derived from an EMBL/GenBank/DDBJ whole genome shotgun (WGS) entry which is preliminary data.</text>
</comment>